<feature type="domain" description="Thymidylate kinase-like" evidence="12">
    <location>
        <begin position="19"/>
        <end position="205"/>
    </location>
</feature>
<dbReference type="HAMAP" id="MF_00165">
    <property type="entry name" value="Thymidylate_kinase"/>
    <property type="match status" value="1"/>
</dbReference>
<protein>
    <recommendedName>
        <fullName evidence="3 11">Thymidylate kinase</fullName>
        <ecNumber evidence="2 11">2.7.4.9</ecNumber>
    </recommendedName>
    <alternativeName>
        <fullName evidence="9 11">dTMP kinase</fullName>
    </alternativeName>
</protein>
<name>A0ABQ6BMU2_9CAUL</name>
<dbReference type="Pfam" id="PF02223">
    <property type="entry name" value="Thymidylate_kin"/>
    <property type="match status" value="1"/>
</dbReference>
<keyword evidence="8 11" id="KW-0067">ATP-binding</keyword>
<organism evidence="13 14">
    <name type="scientific">Brevundimonas denitrificans</name>
    <dbReference type="NCBI Taxonomy" id="1443434"/>
    <lineage>
        <taxon>Bacteria</taxon>
        <taxon>Pseudomonadati</taxon>
        <taxon>Pseudomonadota</taxon>
        <taxon>Alphaproteobacteria</taxon>
        <taxon>Caulobacterales</taxon>
        <taxon>Caulobacteraceae</taxon>
        <taxon>Brevundimonas</taxon>
    </lineage>
</organism>
<dbReference type="PROSITE" id="PS01331">
    <property type="entry name" value="THYMIDYLATE_KINASE"/>
    <property type="match status" value="1"/>
</dbReference>
<keyword evidence="6 11" id="KW-0547">Nucleotide-binding</keyword>
<keyword evidence="4 11" id="KW-0808">Transferase</keyword>
<dbReference type="InterPro" id="IPR027417">
    <property type="entry name" value="P-loop_NTPase"/>
</dbReference>
<proteinExistence type="inferred from homology"/>
<dbReference type="NCBIfam" id="TIGR00041">
    <property type="entry name" value="DTMP_kinase"/>
    <property type="match status" value="1"/>
</dbReference>
<comment type="catalytic activity">
    <reaction evidence="10 11">
        <text>dTMP + ATP = dTDP + ADP</text>
        <dbReference type="Rhea" id="RHEA:13517"/>
        <dbReference type="ChEBI" id="CHEBI:30616"/>
        <dbReference type="ChEBI" id="CHEBI:58369"/>
        <dbReference type="ChEBI" id="CHEBI:63528"/>
        <dbReference type="ChEBI" id="CHEBI:456216"/>
        <dbReference type="EC" id="2.7.4.9"/>
    </reaction>
</comment>
<dbReference type="InterPro" id="IPR018094">
    <property type="entry name" value="Thymidylate_kinase"/>
</dbReference>
<dbReference type="InterPro" id="IPR039430">
    <property type="entry name" value="Thymidylate_kin-like_dom"/>
</dbReference>
<dbReference type="EMBL" id="BSOY01000037">
    <property type="protein sequence ID" value="GLS01781.1"/>
    <property type="molecule type" value="Genomic_DNA"/>
</dbReference>
<comment type="similarity">
    <text evidence="1 11">Belongs to the thymidylate kinase family.</text>
</comment>
<dbReference type="PANTHER" id="PTHR10344:SF4">
    <property type="entry name" value="UMP-CMP KINASE 2, MITOCHONDRIAL"/>
    <property type="match status" value="1"/>
</dbReference>
<evidence type="ECO:0000259" key="12">
    <source>
        <dbReference type="Pfam" id="PF02223"/>
    </source>
</evidence>
<dbReference type="GO" id="GO:0016301">
    <property type="term" value="F:kinase activity"/>
    <property type="evidence" value="ECO:0007669"/>
    <property type="project" value="UniProtKB-KW"/>
</dbReference>
<comment type="function">
    <text evidence="11">Phosphorylation of dTMP to form dTDP in both de novo and salvage pathways of dTTP synthesis.</text>
</comment>
<dbReference type="InterPro" id="IPR018095">
    <property type="entry name" value="Thymidylate_kin_CS"/>
</dbReference>
<dbReference type="EC" id="2.7.4.9" evidence="2 11"/>
<keyword evidence="5 11" id="KW-0545">Nucleotide biosynthesis</keyword>
<evidence type="ECO:0000256" key="6">
    <source>
        <dbReference type="ARBA" id="ARBA00022741"/>
    </source>
</evidence>
<dbReference type="PANTHER" id="PTHR10344">
    <property type="entry name" value="THYMIDYLATE KINASE"/>
    <property type="match status" value="1"/>
</dbReference>
<sequence length="218" mass="23856">MIARRRHCAPVTQGRFITFEGGEGTGKSTQAARLVERLRARDLEVVQTREPGGSPGAEDIRAIALNGDAGRWSPVTETLLMFAARSDHLERTIRPALEAGRWVVCDRFADSSRAYQGVGGGTPAEFIEALDAAIVGATQPDLTLIFDLPVEVGLERAFGRGLFETRFESKGLEFHERLRMGFLAIAAAHPERCRIIDADGDQDTVAARVWAAVEARWP</sequence>
<gene>
    <name evidence="11 13" type="primary">tmk</name>
    <name evidence="13" type="ORF">GCM10007859_17970</name>
</gene>
<keyword evidence="7 11" id="KW-0418">Kinase</keyword>
<evidence type="ECO:0000256" key="1">
    <source>
        <dbReference type="ARBA" id="ARBA00009776"/>
    </source>
</evidence>
<evidence type="ECO:0000256" key="5">
    <source>
        <dbReference type="ARBA" id="ARBA00022727"/>
    </source>
</evidence>
<evidence type="ECO:0000256" key="7">
    <source>
        <dbReference type="ARBA" id="ARBA00022777"/>
    </source>
</evidence>
<reference evidence="14" key="1">
    <citation type="journal article" date="2019" name="Int. J. Syst. Evol. Microbiol.">
        <title>The Global Catalogue of Microorganisms (GCM) 10K type strain sequencing project: providing services to taxonomists for standard genome sequencing and annotation.</title>
        <authorList>
            <consortium name="The Broad Institute Genomics Platform"/>
            <consortium name="The Broad Institute Genome Sequencing Center for Infectious Disease"/>
            <person name="Wu L."/>
            <person name="Ma J."/>
        </authorList>
    </citation>
    <scope>NUCLEOTIDE SEQUENCE [LARGE SCALE GENOMIC DNA]</scope>
    <source>
        <strain evidence="14">NBRC 110107</strain>
    </source>
</reference>
<evidence type="ECO:0000256" key="4">
    <source>
        <dbReference type="ARBA" id="ARBA00022679"/>
    </source>
</evidence>
<feature type="binding site" evidence="11">
    <location>
        <begin position="21"/>
        <end position="28"/>
    </location>
    <ligand>
        <name>ATP</name>
        <dbReference type="ChEBI" id="CHEBI:30616"/>
    </ligand>
</feature>
<evidence type="ECO:0000313" key="14">
    <source>
        <dbReference type="Proteomes" id="UP001156921"/>
    </source>
</evidence>
<evidence type="ECO:0000256" key="11">
    <source>
        <dbReference type="HAMAP-Rule" id="MF_00165"/>
    </source>
</evidence>
<accession>A0ABQ6BMU2</accession>
<evidence type="ECO:0000313" key="13">
    <source>
        <dbReference type="EMBL" id="GLS01781.1"/>
    </source>
</evidence>
<dbReference type="SUPFAM" id="SSF52540">
    <property type="entry name" value="P-loop containing nucleoside triphosphate hydrolases"/>
    <property type="match status" value="1"/>
</dbReference>
<evidence type="ECO:0000256" key="9">
    <source>
        <dbReference type="ARBA" id="ARBA00029962"/>
    </source>
</evidence>
<dbReference type="CDD" id="cd01672">
    <property type="entry name" value="TMPK"/>
    <property type="match status" value="1"/>
</dbReference>
<evidence type="ECO:0000256" key="10">
    <source>
        <dbReference type="ARBA" id="ARBA00048743"/>
    </source>
</evidence>
<comment type="caution">
    <text evidence="13">The sequence shown here is derived from an EMBL/GenBank/DDBJ whole genome shotgun (WGS) entry which is preliminary data.</text>
</comment>
<dbReference type="Gene3D" id="3.40.50.300">
    <property type="entry name" value="P-loop containing nucleotide triphosphate hydrolases"/>
    <property type="match status" value="1"/>
</dbReference>
<dbReference type="Proteomes" id="UP001156921">
    <property type="component" value="Unassembled WGS sequence"/>
</dbReference>
<keyword evidence="14" id="KW-1185">Reference proteome</keyword>
<evidence type="ECO:0000256" key="8">
    <source>
        <dbReference type="ARBA" id="ARBA00022840"/>
    </source>
</evidence>
<evidence type="ECO:0000256" key="3">
    <source>
        <dbReference type="ARBA" id="ARBA00017144"/>
    </source>
</evidence>
<evidence type="ECO:0000256" key="2">
    <source>
        <dbReference type="ARBA" id="ARBA00012980"/>
    </source>
</evidence>